<dbReference type="PANTHER" id="PTHR12558:SF13">
    <property type="entry name" value="CELL DIVISION CYCLE PROTEIN 27 HOMOLOG"/>
    <property type="match status" value="1"/>
</dbReference>
<feature type="chain" id="PRO_5045664116" evidence="3">
    <location>
        <begin position="20"/>
        <end position="995"/>
    </location>
</feature>
<dbReference type="RefSeq" id="WP_019600074.1">
    <property type="nucleotide sequence ID" value="NZ_FNQC01000018.1"/>
</dbReference>
<dbReference type="InterPro" id="IPR039565">
    <property type="entry name" value="BamD-like"/>
</dbReference>
<evidence type="ECO:0000256" key="2">
    <source>
        <dbReference type="PROSITE-ProRule" id="PRU00339"/>
    </source>
</evidence>
<evidence type="ECO:0000313" key="6">
    <source>
        <dbReference type="Proteomes" id="UP000199663"/>
    </source>
</evidence>
<dbReference type="Proteomes" id="UP000199663">
    <property type="component" value="Unassembled WGS sequence"/>
</dbReference>
<protein>
    <submittedName>
        <fullName evidence="5">Tetratricopeptide repeat-containing protein</fullName>
    </submittedName>
</protein>
<accession>A0A1H3TK10</accession>
<dbReference type="InterPro" id="IPR019734">
    <property type="entry name" value="TPR_rpt"/>
</dbReference>
<dbReference type="SUPFAM" id="SSF48452">
    <property type="entry name" value="TPR-like"/>
    <property type="match status" value="4"/>
</dbReference>
<dbReference type="Gene3D" id="1.25.40.10">
    <property type="entry name" value="Tetratricopeptide repeat domain"/>
    <property type="match status" value="8"/>
</dbReference>
<keyword evidence="2" id="KW-0802">TPR repeat</keyword>
<evidence type="ECO:0000256" key="1">
    <source>
        <dbReference type="ARBA" id="ARBA00022729"/>
    </source>
</evidence>
<dbReference type="InterPro" id="IPR011990">
    <property type="entry name" value="TPR-like_helical_dom_sf"/>
</dbReference>
<dbReference type="Pfam" id="PF13432">
    <property type="entry name" value="TPR_16"/>
    <property type="match status" value="3"/>
</dbReference>
<feature type="signal peptide" evidence="3">
    <location>
        <begin position="1"/>
        <end position="19"/>
    </location>
</feature>
<keyword evidence="6" id="KW-1185">Reference proteome</keyword>
<organism evidence="5 6">
    <name type="scientific">Rhodonellum ikkaensis</name>
    <dbReference type="NCBI Taxonomy" id="336829"/>
    <lineage>
        <taxon>Bacteria</taxon>
        <taxon>Pseudomonadati</taxon>
        <taxon>Bacteroidota</taxon>
        <taxon>Cytophagia</taxon>
        <taxon>Cytophagales</taxon>
        <taxon>Cytophagaceae</taxon>
        <taxon>Rhodonellum</taxon>
    </lineage>
</organism>
<proteinExistence type="predicted"/>
<dbReference type="PROSITE" id="PS50005">
    <property type="entry name" value="TPR"/>
    <property type="match status" value="1"/>
</dbReference>
<dbReference type="PANTHER" id="PTHR12558">
    <property type="entry name" value="CELL DIVISION CYCLE 16,23,27"/>
    <property type="match status" value="1"/>
</dbReference>
<gene>
    <name evidence="5" type="ORF">SAMN05444412_11863</name>
</gene>
<keyword evidence="1 3" id="KW-0732">Signal</keyword>
<dbReference type="Pfam" id="PF13174">
    <property type="entry name" value="TPR_6"/>
    <property type="match status" value="4"/>
</dbReference>
<sequence length="995" mass="113781">MKKTLVLFLMVGASHLSIAQSSLHQNSSSKTLDDNFELYQKKLFSAARFEFESFKESELDSDQKIYADFYHAISALKTENPGASDLVYAFIRNNPDHPKINEAAHVLGNFFFDRKNFKEAIPAFKKVNIEKIWPEQRAEVLFKTGYSYFQLKDNKNALVYFNQVKGQGSEYSPDAFYYAGFIAMESGNYDQAIKDFREADKTPFYAGKVPYMLSGLYYRQGYYDELIAYAEPVLSSRKTLDRKEEIHLYLAEGYFEKRNFVKAAANYDAFVNARKGDLSRPQIYKAGVAQFETQNYQRSTDYFKVVATGDDNLAQVSSYYLGHAYLKLNNAQFASNSFNAAYKSDADPKIKEEALINYAKVNLERGSFQDAVTALDTYLENYPRGSYAQEAENLLTDALVNTNNYLRAIEQIEKMPRKSARINAAYQKIAFYQGLVYYRDKRYDLANNYFDKSLKQASDRDLVLQAHFWKGESFAARENLPQAISAYEALQKLNPRANDTYLIKSHYGLGYAFFNSQQYGKAEGQFKAYVDKMQGNPEKENYDDALMRLGDIYYVQKKFPQSLAVFQRAIQERNASIDYAYFRSGVLLNFQSRNSEAISQLDQLINNYPSSLYIEDAIYQKSQINMEETQYAQARDGFTRLISSRPNSQFIPFALEGRAIANFSLQSYDNTIDDYKRILENHPNSSNAEAALVGLQETLALQGRSGEFSQYLSRYRGANPDNKSLQNLEFEAAKNLFFSNSLEQSIKAFSDYLRNYPQSGLKDEATFFIGDAHYRLGRKDQALASFYEIDKMKNSPERAKAMQRIGSIELENKNYAKALPYLRASAKNARNKIEEHEAYRGLMNSHYFTNGFDSAVFYSNRVIQLGSVTPDAIPEAMLLKGKAYRKAGKNDLADDALMALVNEYKTVQGAEGLFLLAESYHLKGNFAQSNDAIFDFSEPFSAHDFWYGKGFLLLAENYIKLGEEFQAKATLESIVERSTNEEIKTMAREKLAKLK</sequence>
<evidence type="ECO:0000313" key="5">
    <source>
        <dbReference type="EMBL" id="SDZ50546.1"/>
    </source>
</evidence>
<dbReference type="EMBL" id="FNQC01000018">
    <property type="protein sequence ID" value="SDZ50546.1"/>
    <property type="molecule type" value="Genomic_DNA"/>
</dbReference>
<dbReference type="SMART" id="SM00028">
    <property type="entry name" value="TPR"/>
    <property type="match status" value="13"/>
</dbReference>
<comment type="caution">
    <text evidence="5">The sequence shown here is derived from an EMBL/GenBank/DDBJ whole genome shotgun (WGS) entry which is preliminary data.</text>
</comment>
<evidence type="ECO:0000256" key="3">
    <source>
        <dbReference type="SAM" id="SignalP"/>
    </source>
</evidence>
<feature type="repeat" description="TPR" evidence="2">
    <location>
        <begin position="543"/>
        <end position="576"/>
    </location>
</feature>
<dbReference type="Pfam" id="PF13525">
    <property type="entry name" value="YfiO"/>
    <property type="match status" value="1"/>
</dbReference>
<feature type="domain" description="Outer membrane lipoprotein BamD-like" evidence="4">
    <location>
        <begin position="617"/>
        <end position="791"/>
    </location>
</feature>
<reference evidence="5 6" key="1">
    <citation type="submission" date="2016-10" db="EMBL/GenBank/DDBJ databases">
        <authorList>
            <person name="Varghese N."/>
            <person name="Submissions S."/>
        </authorList>
    </citation>
    <scope>NUCLEOTIDE SEQUENCE [LARGE SCALE GENOMIC DNA]</scope>
    <source>
        <strain evidence="5 6">DSM 17997</strain>
    </source>
</reference>
<name>A0A1H3TK10_9BACT</name>
<evidence type="ECO:0000259" key="4">
    <source>
        <dbReference type="Pfam" id="PF13525"/>
    </source>
</evidence>